<evidence type="ECO:0000313" key="1">
    <source>
        <dbReference type="EMBL" id="QHT29598.1"/>
    </source>
</evidence>
<reference evidence="1" key="1">
    <citation type="journal article" date="2020" name="Nature">
        <title>Giant virus diversity and host interactions through global metagenomics.</title>
        <authorList>
            <person name="Schulz F."/>
            <person name="Roux S."/>
            <person name="Paez-Espino D."/>
            <person name="Jungbluth S."/>
            <person name="Walsh D.A."/>
            <person name="Denef V.J."/>
            <person name="McMahon K.D."/>
            <person name="Konstantinidis K.T."/>
            <person name="Eloe-Fadrosh E.A."/>
            <person name="Kyrpides N.C."/>
            <person name="Woyke T."/>
        </authorList>
    </citation>
    <scope>NUCLEOTIDE SEQUENCE</scope>
    <source>
        <strain evidence="1">GVMAG-M-3300005589-24</strain>
    </source>
</reference>
<dbReference type="AlphaFoldDB" id="A0A6C0EKQ0"/>
<protein>
    <submittedName>
        <fullName evidence="1">Uncharacterized protein</fullName>
    </submittedName>
</protein>
<proteinExistence type="predicted"/>
<organism evidence="1">
    <name type="scientific">viral metagenome</name>
    <dbReference type="NCBI Taxonomy" id="1070528"/>
    <lineage>
        <taxon>unclassified sequences</taxon>
        <taxon>metagenomes</taxon>
        <taxon>organismal metagenomes</taxon>
    </lineage>
</organism>
<accession>A0A6C0EKQ0</accession>
<sequence>MSLSTDWSNYQCVMVSEGYDGTSIASPRVWVMPRSFELPAGYTKNNDTFVLVSQAKELGDLVDLLYKNCVLHFLAPSKFVISCGCSHSGKNKFTKTLPCTMPKEVCN</sequence>
<name>A0A6C0EKQ0_9ZZZZ</name>
<dbReference type="EMBL" id="MN738879">
    <property type="protein sequence ID" value="QHT29598.1"/>
    <property type="molecule type" value="Genomic_DNA"/>
</dbReference>